<reference evidence="3" key="1">
    <citation type="submission" date="2011-12" db="EMBL/GenBank/DDBJ databases">
        <title>The complete genome of chromosome of Sulfobacillus acidophilus DSM 10332.</title>
        <authorList>
            <person name="Lucas S."/>
            <person name="Han J."/>
            <person name="Lapidus A."/>
            <person name="Bruce D."/>
            <person name="Goodwin L."/>
            <person name="Pitluck S."/>
            <person name="Peters L."/>
            <person name="Kyrpides N."/>
            <person name="Mavromatis K."/>
            <person name="Ivanova N."/>
            <person name="Mikhailova N."/>
            <person name="Chertkov O."/>
            <person name="Saunders E."/>
            <person name="Detter J.C."/>
            <person name="Tapia R."/>
            <person name="Han C."/>
            <person name="Land M."/>
            <person name="Hauser L."/>
            <person name="Markowitz V."/>
            <person name="Cheng J.-F."/>
            <person name="Hugenholtz P."/>
            <person name="Woyke T."/>
            <person name="Wu D."/>
            <person name="Pukall R."/>
            <person name="Gehrich-Schroeter G."/>
            <person name="Schneider S."/>
            <person name="Klenk H.-P."/>
            <person name="Eisen J.A."/>
        </authorList>
    </citation>
    <scope>NUCLEOTIDE SEQUENCE [LARGE SCALE GENOMIC DNA]</scope>
    <source>
        <strain evidence="3">ATCC 700253 / DSM 10332 / NAL</strain>
    </source>
</reference>
<evidence type="ECO:0000313" key="3">
    <source>
        <dbReference type="Proteomes" id="UP000005439"/>
    </source>
</evidence>
<dbReference type="InterPro" id="IPR011009">
    <property type="entry name" value="Kinase-like_dom_sf"/>
</dbReference>
<organism evidence="2 3">
    <name type="scientific">Sulfobacillus acidophilus (strain ATCC 700253 / DSM 10332 / NAL)</name>
    <dbReference type="NCBI Taxonomy" id="679936"/>
    <lineage>
        <taxon>Bacteria</taxon>
        <taxon>Bacillati</taxon>
        <taxon>Bacillota</taxon>
        <taxon>Clostridia</taxon>
        <taxon>Eubacteriales</taxon>
        <taxon>Clostridiales Family XVII. Incertae Sedis</taxon>
        <taxon>Sulfobacillus</taxon>
    </lineage>
</organism>
<accession>G8TV23</accession>
<dbReference type="InterPro" id="IPR002575">
    <property type="entry name" value="Aminoglycoside_PTrfase"/>
</dbReference>
<feature type="domain" description="Aminoglycoside phosphotransferase" evidence="1">
    <location>
        <begin position="30"/>
        <end position="269"/>
    </location>
</feature>
<dbReference type="EMBL" id="CP003179">
    <property type="protein sequence ID" value="AEW03604.1"/>
    <property type="molecule type" value="Genomic_DNA"/>
</dbReference>
<evidence type="ECO:0000313" key="2">
    <source>
        <dbReference type="EMBL" id="AEW03604.1"/>
    </source>
</evidence>
<dbReference type="HOGENOM" id="CLU_082939_0_0_9"/>
<evidence type="ECO:0000259" key="1">
    <source>
        <dbReference type="Pfam" id="PF01636"/>
    </source>
</evidence>
<gene>
    <name evidence="2" type="ordered locus">Sulac_0028</name>
</gene>
<dbReference type="Proteomes" id="UP000005439">
    <property type="component" value="Chromosome"/>
</dbReference>
<dbReference type="PANTHER" id="PTHR21310:SF15">
    <property type="entry name" value="AMINOGLYCOSIDE PHOSPHOTRANSFERASE DOMAIN-CONTAINING PROTEIN"/>
    <property type="match status" value="1"/>
</dbReference>
<dbReference type="STRING" id="679936.Sulac_0028"/>
<dbReference type="KEGG" id="sap:Sulac_0028"/>
<dbReference type="AlphaFoldDB" id="G8TV23"/>
<protein>
    <submittedName>
        <fullName evidence="2">Aminoglycoside phosphotransferase</fullName>
    </submittedName>
</protein>
<dbReference type="Pfam" id="PF01636">
    <property type="entry name" value="APH"/>
    <property type="match status" value="1"/>
</dbReference>
<sequence length="309" mass="36051">MKTVHTPWLENVTLDFLFPGTFRRQRLLPPLHPGQASYVWEVTTTAQTVIVRTTRFSVLPNEDFWQGAWRLFGADTRRLERLAAINARLRRTWTVPVPRVLRYRRYRDRLFAVVERLPGTVLGDFGRLSDLEWFRIGQGLARTHQHTVSRFGPPTVWTGLSSGWSLDKFWNRLGQTAEFLKARYYPEDRALDAYWTDIRAHWQHLSPLQAAVPIMLDWDPTQFLVEGDRLTGLIDTELYVTGPAELELVGVEYFLTDRAVEPFRAGYTAIRPLPVLAPYRPVFRLLLRLMSFQGPIPWKDWMAMPAWLD</sequence>
<reference evidence="2 3" key="2">
    <citation type="journal article" date="2012" name="Stand. Genomic Sci.">
        <title>Complete genome sequence of the moderately thermophilic mineral-sulfide-oxidizing firmicute Sulfobacillus acidophilus type strain (NAL(T)).</title>
        <authorList>
            <person name="Anderson I."/>
            <person name="Chertkov O."/>
            <person name="Chen A."/>
            <person name="Saunders E."/>
            <person name="Lapidus A."/>
            <person name="Nolan M."/>
            <person name="Lucas S."/>
            <person name="Hammon N."/>
            <person name="Deshpande S."/>
            <person name="Cheng J.F."/>
            <person name="Han C."/>
            <person name="Tapia R."/>
            <person name="Goodwin L.A."/>
            <person name="Pitluck S."/>
            <person name="Liolios K."/>
            <person name="Pagani I."/>
            <person name="Ivanova N."/>
            <person name="Mikhailova N."/>
            <person name="Pati A."/>
            <person name="Palaniappan K."/>
            <person name="Land M."/>
            <person name="Pan C."/>
            <person name="Rohde M."/>
            <person name="Pukall R."/>
            <person name="Goker M."/>
            <person name="Detter J.C."/>
            <person name="Woyke T."/>
            <person name="Bristow J."/>
            <person name="Eisen J.A."/>
            <person name="Markowitz V."/>
            <person name="Hugenholtz P."/>
            <person name="Kyrpides N.C."/>
            <person name="Klenk H.P."/>
            <person name="Mavromatis K."/>
        </authorList>
    </citation>
    <scope>NUCLEOTIDE SEQUENCE [LARGE SCALE GENOMIC DNA]</scope>
    <source>
        <strain evidence="3">ATCC 700253 / DSM 10332 / NAL</strain>
    </source>
</reference>
<dbReference type="PANTHER" id="PTHR21310">
    <property type="entry name" value="AMINOGLYCOSIDE PHOSPHOTRANSFERASE-RELATED-RELATED"/>
    <property type="match status" value="1"/>
</dbReference>
<dbReference type="SUPFAM" id="SSF56112">
    <property type="entry name" value="Protein kinase-like (PK-like)"/>
    <property type="match status" value="1"/>
</dbReference>
<dbReference type="InterPro" id="IPR051678">
    <property type="entry name" value="AGP_Transferase"/>
</dbReference>
<name>G8TV23_SULAD</name>
<proteinExistence type="predicted"/>
<dbReference type="PATRIC" id="fig|679936.5.peg.29"/>
<keyword evidence="3" id="KW-1185">Reference proteome</keyword>